<proteinExistence type="inferred from homology"/>
<evidence type="ECO:0000313" key="7">
    <source>
        <dbReference type="Proteomes" id="UP000184128"/>
    </source>
</evidence>
<keyword evidence="7" id="KW-1185">Reference proteome</keyword>
<dbReference type="PANTHER" id="PTHR39181:SF1">
    <property type="entry name" value="TYROSINE-PROTEIN PHOSPHATASE YWQE"/>
    <property type="match status" value="1"/>
</dbReference>
<dbReference type="Pfam" id="PF19567">
    <property type="entry name" value="CpsB_CapC"/>
    <property type="match status" value="1"/>
</dbReference>
<name>A0A1M4XWU1_9LACT</name>
<comment type="catalytic activity">
    <reaction evidence="4 5">
        <text>O-phospho-L-tyrosyl-[protein] + H2O = L-tyrosyl-[protein] + phosphate</text>
        <dbReference type="Rhea" id="RHEA:10684"/>
        <dbReference type="Rhea" id="RHEA-COMP:10136"/>
        <dbReference type="Rhea" id="RHEA-COMP:20101"/>
        <dbReference type="ChEBI" id="CHEBI:15377"/>
        <dbReference type="ChEBI" id="CHEBI:43474"/>
        <dbReference type="ChEBI" id="CHEBI:46858"/>
        <dbReference type="ChEBI" id="CHEBI:61978"/>
        <dbReference type="EC" id="3.1.3.48"/>
    </reaction>
</comment>
<evidence type="ECO:0000256" key="3">
    <source>
        <dbReference type="ARBA" id="ARBA00022912"/>
    </source>
</evidence>
<dbReference type="SUPFAM" id="SSF89550">
    <property type="entry name" value="PHP domain-like"/>
    <property type="match status" value="1"/>
</dbReference>
<accession>A0A1M4XWU1</accession>
<comment type="similarity">
    <text evidence="1 5">Belongs to the metallo-dependent hydrolases superfamily. CpsB/CapC family.</text>
</comment>
<gene>
    <name evidence="6" type="ORF">SAMN02745249_01549</name>
</gene>
<dbReference type="GO" id="GO:0004725">
    <property type="term" value="F:protein tyrosine phosphatase activity"/>
    <property type="evidence" value="ECO:0007669"/>
    <property type="project" value="UniProtKB-UniRule"/>
</dbReference>
<evidence type="ECO:0000256" key="2">
    <source>
        <dbReference type="ARBA" id="ARBA00022801"/>
    </source>
</evidence>
<organism evidence="6 7">
    <name type="scientific">Atopostipes suicloacalis DSM 15692</name>
    <dbReference type="NCBI Taxonomy" id="1121025"/>
    <lineage>
        <taxon>Bacteria</taxon>
        <taxon>Bacillati</taxon>
        <taxon>Bacillota</taxon>
        <taxon>Bacilli</taxon>
        <taxon>Lactobacillales</taxon>
        <taxon>Carnobacteriaceae</taxon>
        <taxon>Atopostipes</taxon>
    </lineage>
</organism>
<evidence type="ECO:0000256" key="1">
    <source>
        <dbReference type="ARBA" id="ARBA00005750"/>
    </source>
</evidence>
<evidence type="ECO:0000256" key="4">
    <source>
        <dbReference type="ARBA" id="ARBA00051722"/>
    </source>
</evidence>
<dbReference type="GO" id="GO:0030145">
    <property type="term" value="F:manganese ion binding"/>
    <property type="evidence" value="ECO:0007669"/>
    <property type="project" value="UniProtKB-UniRule"/>
</dbReference>
<dbReference type="EC" id="3.1.3.48" evidence="5"/>
<evidence type="ECO:0000313" key="6">
    <source>
        <dbReference type="EMBL" id="SHE97900.1"/>
    </source>
</evidence>
<dbReference type="Proteomes" id="UP000184128">
    <property type="component" value="Unassembled WGS sequence"/>
</dbReference>
<reference evidence="6 7" key="1">
    <citation type="submission" date="2016-11" db="EMBL/GenBank/DDBJ databases">
        <authorList>
            <person name="Jaros S."/>
            <person name="Januszkiewicz K."/>
            <person name="Wedrychowicz H."/>
        </authorList>
    </citation>
    <scope>NUCLEOTIDE SEQUENCE [LARGE SCALE GENOMIC DNA]</scope>
    <source>
        <strain evidence="6 7">DSM 15692</strain>
    </source>
</reference>
<sequence length="243" mass="27937">MIDIHTHLIPNVDDGADSIKETLRLARAAVEEGITHTVLTPHHNRYWVTNEKDKVLKLTKEVEQAIQEENIPLTVSPSQEIRMNEEFSEELFAGNYLPLDENGQYYLVEFSWSDFPSFARTYLQEMLDAGITPVIAHPERQRPFLDNPDLLKGLIEMGCISQVTASSIVGDYTEEIRQASHYMMEENLIHVIASDAHNTYERPFNMVEALKILDKVYGTTYKEYLVDNAEKIFMGQKVKPFKN</sequence>
<protein>
    <recommendedName>
        <fullName evidence="5">Tyrosine-protein phosphatase</fullName>
        <ecNumber evidence="5">3.1.3.48</ecNumber>
    </recommendedName>
</protein>
<keyword evidence="2 5" id="KW-0378">Hydrolase</keyword>
<dbReference type="RefSeq" id="WP_073298288.1">
    <property type="nucleotide sequence ID" value="NZ_FQUF01000024.1"/>
</dbReference>
<dbReference type="AlphaFoldDB" id="A0A1M4XWU1"/>
<dbReference type="InterPro" id="IPR016667">
    <property type="entry name" value="Caps_polysacc_synth_CpsB/CapC"/>
</dbReference>
<dbReference type="InterPro" id="IPR016195">
    <property type="entry name" value="Pol/histidinol_Pase-like"/>
</dbReference>
<keyword evidence="3 5" id="KW-0904">Protein phosphatase</keyword>
<dbReference type="OrthoDB" id="9788539at2"/>
<dbReference type="Gene3D" id="3.20.20.140">
    <property type="entry name" value="Metal-dependent hydrolases"/>
    <property type="match status" value="1"/>
</dbReference>
<evidence type="ECO:0000256" key="5">
    <source>
        <dbReference type="PIRNR" id="PIRNR016557"/>
    </source>
</evidence>
<dbReference type="PANTHER" id="PTHR39181">
    <property type="entry name" value="TYROSINE-PROTEIN PHOSPHATASE YWQE"/>
    <property type="match status" value="1"/>
</dbReference>
<dbReference type="STRING" id="1121025.SAMN02745249_01549"/>
<dbReference type="EMBL" id="FQUF01000024">
    <property type="protein sequence ID" value="SHE97900.1"/>
    <property type="molecule type" value="Genomic_DNA"/>
</dbReference>
<dbReference type="PIRSF" id="PIRSF016557">
    <property type="entry name" value="Caps_synth_CpsB"/>
    <property type="match status" value="1"/>
</dbReference>